<evidence type="ECO:0000313" key="12">
    <source>
        <dbReference type="Proteomes" id="UP000015103"/>
    </source>
</evidence>
<evidence type="ECO:0000256" key="9">
    <source>
        <dbReference type="ARBA" id="ARBA00023224"/>
    </source>
</evidence>
<evidence type="ECO:0000256" key="3">
    <source>
        <dbReference type="ARBA" id="ARBA00022606"/>
    </source>
</evidence>
<accession>T1HDI5</accession>
<dbReference type="Proteomes" id="UP000015103">
    <property type="component" value="Unassembled WGS sequence"/>
</dbReference>
<keyword evidence="7 10" id="KW-0472">Membrane</keyword>
<evidence type="ECO:0000256" key="10">
    <source>
        <dbReference type="RuleBase" id="RU351113"/>
    </source>
</evidence>
<dbReference type="Pfam" id="PF02949">
    <property type="entry name" value="7tm_6"/>
    <property type="match status" value="1"/>
</dbReference>
<comment type="subcellular location">
    <subcellularLocation>
        <location evidence="1 10">Cell membrane</location>
        <topology evidence="1 10">Multi-pass membrane protein</topology>
    </subcellularLocation>
</comment>
<feature type="transmembrane region" description="Helical" evidence="10">
    <location>
        <begin position="56"/>
        <end position="75"/>
    </location>
</feature>
<proteinExistence type="inferred from homology"/>
<reference evidence="11" key="1">
    <citation type="submission" date="2015-05" db="UniProtKB">
        <authorList>
            <consortium name="EnsemblMetazoa"/>
        </authorList>
    </citation>
    <scope>IDENTIFICATION</scope>
</reference>
<dbReference type="PANTHER" id="PTHR21137:SF35">
    <property type="entry name" value="ODORANT RECEPTOR 19A-RELATED"/>
    <property type="match status" value="1"/>
</dbReference>
<dbReference type="GO" id="GO:0004984">
    <property type="term" value="F:olfactory receptor activity"/>
    <property type="evidence" value="ECO:0007669"/>
    <property type="project" value="InterPro"/>
</dbReference>
<keyword evidence="8 10" id="KW-0675">Receptor</keyword>
<comment type="caution">
    <text evidence="10">Lacks conserved residue(s) required for the propagation of feature annotation.</text>
</comment>
<feature type="transmembrane region" description="Helical" evidence="10">
    <location>
        <begin position="115"/>
        <end position="135"/>
    </location>
</feature>
<sequence length="364" mass="42450">MVYSFLNLTNGLKEEDRLWFLLKYSIRFLVTAYLVFSSGTELFWGHGDIYVMVDAFSSFLITFNILIKVITVLLYRKEIRQLYDRVEHLHMDLRKDEEHHLVILDMERFTKTSLLAYKIVIIIYPLYSFITNFVIDYKTDFKNLYSSLKLYTYWPVTNLWSYTPSTLLVLFISCVTMSFYGSFIALELVFAFEITAFLKVLQGRLNNMNEKDENIYGLHRDIIKLVTDYNALLSGQMYWEIVISSVEPCGYGFTFIKAIKSNDPAASELFFKLMLVVTSPFILCACGQLIRTEFEKLHEATYMSPWYEQNPPVGKNLAQMMVVTAKPSTIGYKGIIVFDYSCFSTVAQGIYTYIMMIFNFDTDE</sequence>
<evidence type="ECO:0000313" key="11">
    <source>
        <dbReference type="EnsemblMetazoa" id="RPRC002105-PA"/>
    </source>
</evidence>
<keyword evidence="4 10" id="KW-0812">Transmembrane</keyword>
<dbReference type="OMA" id="GRWIFLY"/>
<dbReference type="GO" id="GO:0005549">
    <property type="term" value="F:odorant binding"/>
    <property type="evidence" value="ECO:0007669"/>
    <property type="project" value="InterPro"/>
</dbReference>
<keyword evidence="6 10" id="KW-1133">Transmembrane helix</keyword>
<dbReference type="GO" id="GO:0005886">
    <property type="term" value="C:plasma membrane"/>
    <property type="evidence" value="ECO:0007669"/>
    <property type="project" value="UniProtKB-SubCell"/>
</dbReference>
<keyword evidence="12" id="KW-1185">Reference proteome</keyword>
<dbReference type="AlphaFoldDB" id="T1HDI5"/>
<evidence type="ECO:0000256" key="2">
    <source>
        <dbReference type="ARBA" id="ARBA00022475"/>
    </source>
</evidence>
<dbReference type="PANTHER" id="PTHR21137">
    <property type="entry name" value="ODORANT RECEPTOR"/>
    <property type="match status" value="1"/>
</dbReference>
<dbReference type="EnsemblMetazoa" id="RPRC002105-RA">
    <property type="protein sequence ID" value="RPRC002105-PA"/>
    <property type="gene ID" value="RPRC002105"/>
</dbReference>
<dbReference type="GO" id="GO:0007165">
    <property type="term" value="P:signal transduction"/>
    <property type="evidence" value="ECO:0007669"/>
    <property type="project" value="UniProtKB-KW"/>
</dbReference>
<dbReference type="InParanoid" id="T1HDI5"/>
<evidence type="ECO:0000256" key="5">
    <source>
        <dbReference type="ARBA" id="ARBA00022725"/>
    </source>
</evidence>
<comment type="similarity">
    <text evidence="10">Belongs to the insect chemoreceptor superfamily. Heteromeric odorant receptor channel (TC 1.A.69) family.</text>
</comment>
<evidence type="ECO:0000256" key="1">
    <source>
        <dbReference type="ARBA" id="ARBA00004651"/>
    </source>
</evidence>
<evidence type="ECO:0000256" key="4">
    <source>
        <dbReference type="ARBA" id="ARBA00022692"/>
    </source>
</evidence>
<dbReference type="HOGENOM" id="CLU_743105_0_0_1"/>
<feature type="transmembrane region" description="Helical" evidence="10">
    <location>
        <begin position="18"/>
        <end position="36"/>
    </location>
</feature>
<feature type="transmembrane region" description="Helical" evidence="10">
    <location>
        <begin position="167"/>
        <end position="198"/>
    </location>
</feature>
<dbReference type="EMBL" id="ACPB03018612">
    <property type="status" value="NOT_ANNOTATED_CDS"/>
    <property type="molecule type" value="Genomic_DNA"/>
</dbReference>
<protein>
    <recommendedName>
        <fullName evidence="10">Odorant receptor</fullName>
    </recommendedName>
</protein>
<dbReference type="InterPro" id="IPR004117">
    <property type="entry name" value="7tm6_olfct_rcpt"/>
</dbReference>
<dbReference type="VEuPathDB" id="VectorBase:RPRC002105"/>
<dbReference type="FunCoup" id="T1HDI5">
    <property type="interactions" value="72"/>
</dbReference>
<keyword evidence="5 10" id="KW-0552">Olfaction</keyword>
<keyword evidence="9 10" id="KW-0807">Transducer</keyword>
<organism evidence="11 12">
    <name type="scientific">Rhodnius prolixus</name>
    <name type="common">Triatomid bug</name>
    <dbReference type="NCBI Taxonomy" id="13249"/>
    <lineage>
        <taxon>Eukaryota</taxon>
        <taxon>Metazoa</taxon>
        <taxon>Ecdysozoa</taxon>
        <taxon>Arthropoda</taxon>
        <taxon>Hexapoda</taxon>
        <taxon>Insecta</taxon>
        <taxon>Pterygota</taxon>
        <taxon>Neoptera</taxon>
        <taxon>Paraneoptera</taxon>
        <taxon>Hemiptera</taxon>
        <taxon>Heteroptera</taxon>
        <taxon>Panheteroptera</taxon>
        <taxon>Cimicomorpha</taxon>
        <taxon>Reduviidae</taxon>
        <taxon>Triatominae</taxon>
        <taxon>Rhodnius</taxon>
    </lineage>
</organism>
<evidence type="ECO:0000256" key="6">
    <source>
        <dbReference type="ARBA" id="ARBA00022989"/>
    </source>
</evidence>
<evidence type="ECO:0000256" key="8">
    <source>
        <dbReference type="ARBA" id="ARBA00023170"/>
    </source>
</evidence>
<evidence type="ECO:0000256" key="7">
    <source>
        <dbReference type="ARBA" id="ARBA00023136"/>
    </source>
</evidence>
<keyword evidence="3 10" id="KW-0716">Sensory transduction</keyword>
<keyword evidence="2" id="KW-1003">Cell membrane</keyword>
<name>T1HDI5_RHOPR</name>